<dbReference type="Proteomes" id="UP000548476">
    <property type="component" value="Unassembled WGS sequence"/>
</dbReference>
<keyword evidence="2" id="KW-0808">Transferase</keyword>
<dbReference type="PROSITE" id="PS51186">
    <property type="entry name" value="GNAT"/>
    <property type="match status" value="2"/>
</dbReference>
<dbReference type="Pfam" id="PF13302">
    <property type="entry name" value="Acetyltransf_3"/>
    <property type="match status" value="1"/>
</dbReference>
<dbReference type="GO" id="GO:0016747">
    <property type="term" value="F:acyltransferase activity, transferring groups other than amino-acyl groups"/>
    <property type="evidence" value="ECO:0007669"/>
    <property type="project" value="InterPro"/>
</dbReference>
<proteinExistence type="predicted"/>
<sequence>MEISTFTDEYELAAPLYGLRPERLREIDGRHGERRRRWLATDTGGPVGVVTSHIRADERLFGHFGGDLARTAGPLAAAVVAEHRRELHVSADETDTPAFLDAGFRERRREDRFGVAFATALDRLGERPVPTGYTLRAADTVDADRLRELDTALRRDLPGSEGWKPGSPHSSPDGHLVAVTADGEYTGLVRFWRTQGGPRLGLLAVLPAHRGAGLGAALLSRAMRAAATWGFTEFTAESDPSAEVMHGWLTRLGGVRTGTDVELVRERLTLEPVAERHRHGYVAMIEECDRDGEGYPWNNAPLARRDFTAFTAELADEARGVGLPDGVAPQRTFVLVEDGVEVLGEFRLRPVITEPYEEHNGHVGYNLRPSARGRGYGTRGLALLLDEARRLGVQGVLVPVEGDNAASARVIEKNGGRVIRAFDGARSFWIDL</sequence>
<dbReference type="Gene3D" id="3.40.630.30">
    <property type="match status" value="2"/>
</dbReference>
<dbReference type="Pfam" id="PF00583">
    <property type="entry name" value="Acetyltransf_1"/>
    <property type="match status" value="1"/>
</dbReference>
<evidence type="ECO:0000313" key="3">
    <source>
        <dbReference type="Proteomes" id="UP000548476"/>
    </source>
</evidence>
<reference evidence="2 3" key="1">
    <citation type="submission" date="2020-08" db="EMBL/GenBank/DDBJ databases">
        <title>Genomic Encyclopedia of Type Strains, Phase IV (KMG-IV): sequencing the most valuable type-strain genomes for metagenomic binning, comparative biology and taxonomic classification.</title>
        <authorList>
            <person name="Goeker M."/>
        </authorList>
    </citation>
    <scope>NUCLEOTIDE SEQUENCE [LARGE SCALE GENOMIC DNA]</scope>
    <source>
        <strain evidence="2 3">YIM 65646</strain>
    </source>
</reference>
<dbReference type="SUPFAM" id="SSF55729">
    <property type="entry name" value="Acyl-CoA N-acyltransferases (Nat)"/>
    <property type="match status" value="2"/>
</dbReference>
<accession>A0A841FHW4</accession>
<dbReference type="AlphaFoldDB" id="A0A841FHW4"/>
<evidence type="ECO:0000259" key="1">
    <source>
        <dbReference type="PROSITE" id="PS51186"/>
    </source>
</evidence>
<dbReference type="PANTHER" id="PTHR39173:SF1">
    <property type="entry name" value="ACETYLTRANSFERASE"/>
    <property type="match status" value="1"/>
</dbReference>
<dbReference type="RefSeq" id="WP_184785575.1">
    <property type="nucleotide sequence ID" value="NZ_BONT01000034.1"/>
</dbReference>
<dbReference type="PANTHER" id="PTHR39173">
    <property type="entry name" value="ACETYLTRANSFERASE"/>
    <property type="match status" value="1"/>
</dbReference>
<keyword evidence="3" id="KW-1185">Reference proteome</keyword>
<name>A0A841FHW4_9ACTN</name>
<feature type="domain" description="N-acetyltransferase" evidence="1">
    <location>
        <begin position="268"/>
        <end position="432"/>
    </location>
</feature>
<dbReference type="InterPro" id="IPR016181">
    <property type="entry name" value="Acyl_CoA_acyltransferase"/>
</dbReference>
<evidence type="ECO:0000313" key="2">
    <source>
        <dbReference type="EMBL" id="MBB6032697.1"/>
    </source>
</evidence>
<comment type="caution">
    <text evidence="2">The sequence shown here is derived from an EMBL/GenBank/DDBJ whole genome shotgun (WGS) entry which is preliminary data.</text>
</comment>
<feature type="domain" description="N-acetyltransferase" evidence="1">
    <location>
        <begin position="133"/>
        <end position="271"/>
    </location>
</feature>
<dbReference type="EMBL" id="JACHGT010000001">
    <property type="protein sequence ID" value="MBB6032697.1"/>
    <property type="molecule type" value="Genomic_DNA"/>
</dbReference>
<organism evidence="2 3">
    <name type="scientific">Phytomonospora endophytica</name>
    <dbReference type="NCBI Taxonomy" id="714109"/>
    <lineage>
        <taxon>Bacteria</taxon>
        <taxon>Bacillati</taxon>
        <taxon>Actinomycetota</taxon>
        <taxon>Actinomycetes</taxon>
        <taxon>Micromonosporales</taxon>
        <taxon>Micromonosporaceae</taxon>
        <taxon>Phytomonospora</taxon>
    </lineage>
</organism>
<protein>
    <submittedName>
        <fullName evidence="2">Putative acetyltransferase</fullName>
    </submittedName>
</protein>
<dbReference type="InterPro" id="IPR000182">
    <property type="entry name" value="GNAT_dom"/>
</dbReference>
<gene>
    <name evidence="2" type="ORF">HNR73_000539</name>
</gene>
<dbReference type="CDD" id="cd04301">
    <property type="entry name" value="NAT_SF"/>
    <property type="match status" value="2"/>
</dbReference>